<feature type="domain" description="F-box" evidence="2">
    <location>
        <begin position="33"/>
        <end position="73"/>
    </location>
</feature>
<dbReference type="InterPro" id="IPR036047">
    <property type="entry name" value="F-box-like_dom_sf"/>
</dbReference>
<dbReference type="GO" id="GO:0000145">
    <property type="term" value="C:exocyst"/>
    <property type="evidence" value="ECO:0007669"/>
    <property type="project" value="TreeGrafter"/>
</dbReference>
<reference evidence="3 4" key="1">
    <citation type="journal article" date="2023" name="G3 (Bethesda)">
        <title>A high-quality reference genome for the fission yeast Schizosaccharomyces osmophilus.</title>
        <authorList>
            <person name="Jia G.S."/>
            <person name="Zhang W.C."/>
            <person name="Liang Y."/>
            <person name="Liu X.H."/>
            <person name="Rhind N."/>
            <person name="Pidoux A."/>
            <person name="Brysch-Herzberg M."/>
            <person name="Du L.L."/>
        </authorList>
    </citation>
    <scope>NUCLEOTIDE SEQUENCE [LARGE SCALE GENOMIC DNA]</scope>
    <source>
        <strain evidence="3 4">CBS 15793</strain>
    </source>
</reference>
<feature type="region of interest" description="Disordered" evidence="1">
    <location>
        <begin position="94"/>
        <end position="119"/>
    </location>
</feature>
<dbReference type="Proteomes" id="UP001212411">
    <property type="component" value="Chromosome 3"/>
</dbReference>
<evidence type="ECO:0000313" key="3">
    <source>
        <dbReference type="EMBL" id="WBW74975.1"/>
    </source>
</evidence>
<dbReference type="SMART" id="SM00256">
    <property type="entry name" value="FBOX"/>
    <property type="match status" value="1"/>
</dbReference>
<dbReference type="PANTHER" id="PTHR12100:SF1">
    <property type="entry name" value="RECYCLIN-1"/>
    <property type="match status" value="1"/>
</dbReference>
<protein>
    <submittedName>
        <fullName evidence="3">F-box protein Pof6</fullName>
    </submittedName>
</protein>
<accession>A0AAF0AYF7</accession>
<evidence type="ECO:0000256" key="1">
    <source>
        <dbReference type="SAM" id="MobiDB-lite"/>
    </source>
</evidence>
<dbReference type="GeneID" id="80878358"/>
<proteinExistence type="predicted"/>
<dbReference type="KEGG" id="som:SOMG_04893"/>
<feature type="compositionally biased region" description="Low complexity" evidence="1">
    <location>
        <begin position="94"/>
        <end position="105"/>
    </location>
</feature>
<dbReference type="InterPro" id="IPR009976">
    <property type="entry name" value="Sec10-like"/>
</dbReference>
<dbReference type="EMBL" id="CP115613">
    <property type="protein sequence ID" value="WBW74975.1"/>
    <property type="molecule type" value="Genomic_DNA"/>
</dbReference>
<dbReference type="PANTHER" id="PTHR12100">
    <property type="entry name" value="SEC10"/>
    <property type="match status" value="1"/>
</dbReference>
<dbReference type="Gene3D" id="1.20.1280.50">
    <property type="match status" value="1"/>
</dbReference>
<name>A0AAF0AYF7_9SCHI</name>
<sequence>MKGSEARENALRKIRKKLLSRQNYQTGALYGKLTINIYLRIFSLVGTVDLCNCHLVCKKFYELCRSNTIYIKKLLSMEAWDTALSKSLYLESRSGGMSSEGMSSSVEKTKGSQSESTSSYGAMEKSIGTLPHSLLGTLPENETSLPIAVDYYTPQGREDVMHVFDRVSHRIEMARLDYIRVWRTLAPMYRNLAYASNTLDPIAFSSFQTPEEQAIVLKFLLRFGNSKPYGWLDSSMQNAILDMAVLFEQACLDELALGIDSRNLELVSQFSHVLHDFSKPSVYVQLYMSKHRDYLQSYFQFDPYSLFTMNSDNERSQIQWGILENVISETIKLLTSEYAFTSASFPVSELVEIPYAREIVGNSFKNYVTSIVEHIGDEEGDLYLIFISGLYRLCKRLFDIPYGSLLVDTIFQSQIDIYISQELHNFKIVAQSVVDQWDMSIREKEGATESFFFRNVGQNTAKNNFLETFKNVMLLPVSLFSFPSENNEQTNSSRQDQISKKPDLYDGLDNLDPSRFVPSNVYVSQDQLSHLPTTELAAQAAVLDSKLEGISNMFSLELALKIVHLCKISLARSKIFLGISNSQDEDIQALQKDLFVQLLRQLGQGHLKHGFDRAIEHLSLFDPRKDFSNNTVEPIVKFLELITVGDMIQQMMDTFYNEEMSSICVRDDMFDPAIAEKKKFEQLLDERAAFGLHKGIDVIIEHVDFLLESKTPINYFSPQSIGLTNTMVEPSVAAKSITQFLRTHMKLLVGCTDHEILDLFYKEIGMRLFNSLTRYIKQRKFTVEGGLMLLSDLNVYYEFVVSLKQRALLPYFRALKEIAHLFIIDGKNAEEIGKLATDNSRFSTAFHTEEVYEFIHCRIDWLSIKYQVDKVIHGLACCIM</sequence>
<keyword evidence="4" id="KW-1185">Reference proteome</keyword>
<dbReference type="RefSeq" id="XP_056039218.1">
    <property type="nucleotide sequence ID" value="XM_056183669.1"/>
</dbReference>
<dbReference type="InterPro" id="IPR001810">
    <property type="entry name" value="F-box_dom"/>
</dbReference>
<dbReference type="GO" id="GO:0006887">
    <property type="term" value="P:exocytosis"/>
    <property type="evidence" value="ECO:0007669"/>
    <property type="project" value="TreeGrafter"/>
</dbReference>
<dbReference type="Pfam" id="PF12937">
    <property type="entry name" value="F-box-like"/>
    <property type="match status" value="1"/>
</dbReference>
<dbReference type="GO" id="GO:0006893">
    <property type="term" value="P:Golgi to plasma membrane transport"/>
    <property type="evidence" value="ECO:0007669"/>
    <property type="project" value="TreeGrafter"/>
</dbReference>
<dbReference type="Pfam" id="PF07393">
    <property type="entry name" value="Sec10_HB"/>
    <property type="match status" value="1"/>
</dbReference>
<organism evidence="3 4">
    <name type="scientific">Schizosaccharomyces osmophilus</name>
    <dbReference type="NCBI Taxonomy" id="2545709"/>
    <lineage>
        <taxon>Eukaryota</taxon>
        <taxon>Fungi</taxon>
        <taxon>Dikarya</taxon>
        <taxon>Ascomycota</taxon>
        <taxon>Taphrinomycotina</taxon>
        <taxon>Schizosaccharomycetes</taxon>
        <taxon>Schizosaccharomycetales</taxon>
        <taxon>Schizosaccharomycetaceae</taxon>
        <taxon>Schizosaccharomyces</taxon>
    </lineage>
</organism>
<dbReference type="AlphaFoldDB" id="A0AAF0AYF7"/>
<dbReference type="InterPro" id="IPR048627">
    <property type="entry name" value="Sec10_HB"/>
</dbReference>
<evidence type="ECO:0000313" key="4">
    <source>
        <dbReference type="Proteomes" id="UP001212411"/>
    </source>
</evidence>
<gene>
    <name evidence="3" type="primary">pof6</name>
    <name evidence="3" type="ORF">SOMG_04893</name>
</gene>
<evidence type="ECO:0000259" key="2">
    <source>
        <dbReference type="SMART" id="SM00256"/>
    </source>
</evidence>
<dbReference type="SUPFAM" id="SSF81383">
    <property type="entry name" value="F-box domain"/>
    <property type="match status" value="1"/>
</dbReference>